<evidence type="ECO:0000256" key="7">
    <source>
        <dbReference type="ARBA" id="ARBA00023277"/>
    </source>
</evidence>
<dbReference type="InterPro" id="IPR041492">
    <property type="entry name" value="HAD_2"/>
</dbReference>
<dbReference type="SUPFAM" id="SSF56784">
    <property type="entry name" value="HAD-like"/>
    <property type="match status" value="1"/>
</dbReference>
<dbReference type="GO" id="GO:0008801">
    <property type="term" value="F:beta-phosphoglucomutase activity"/>
    <property type="evidence" value="ECO:0007669"/>
    <property type="project" value="UniProtKB-EC"/>
</dbReference>
<keyword evidence="3" id="KW-0597">Phosphoprotein</keyword>
<evidence type="ECO:0000313" key="11">
    <source>
        <dbReference type="EMBL" id="RFZ85922.1"/>
    </source>
</evidence>
<evidence type="ECO:0000256" key="6">
    <source>
        <dbReference type="ARBA" id="ARBA00023235"/>
    </source>
</evidence>
<accession>A0A3E2NY60</accession>
<dbReference type="PANTHER" id="PTHR46193:SF18">
    <property type="entry name" value="HEXITOL PHOSPHATASE B"/>
    <property type="match status" value="1"/>
</dbReference>
<comment type="cofactor">
    <cofactor evidence="1">
        <name>Mg(2+)</name>
        <dbReference type="ChEBI" id="CHEBI:18420"/>
    </cofactor>
</comment>
<dbReference type="InterPro" id="IPR023214">
    <property type="entry name" value="HAD_sf"/>
</dbReference>
<evidence type="ECO:0000256" key="10">
    <source>
        <dbReference type="ARBA" id="ARBA00044991"/>
    </source>
</evidence>
<dbReference type="EC" id="5.4.2.6" evidence="9"/>
<protein>
    <recommendedName>
        <fullName evidence="10">Beta-phosphoglucomutase</fullName>
        <ecNumber evidence="9">5.4.2.6</ecNumber>
    </recommendedName>
</protein>
<dbReference type="EMBL" id="QWDE01000001">
    <property type="protein sequence ID" value="RFZ85922.1"/>
    <property type="molecule type" value="Genomic_DNA"/>
</dbReference>
<dbReference type="OrthoDB" id="9797743at2"/>
<dbReference type="InterPro" id="IPR010976">
    <property type="entry name" value="B-phosphoglucomutase_hydrolase"/>
</dbReference>
<evidence type="ECO:0000256" key="3">
    <source>
        <dbReference type="ARBA" id="ARBA00022553"/>
    </source>
</evidence>
<keyword evidence="7" id="KW-0119">Carbohydrate metabolism</keyword>
<organism evidence="11 12">
    <name type="scientific">Mucilaginibacter terrenus</name>
    <dbReference type="NCBI Taxonomy" id="2482727"/>
    <lineage>
        <taxon>Bacteria</taxon>
        <taxon>Pseudomonadati</taxon>
        <taxon>Bacteroidota</taxon>
        <taxon>Sphingobacteriia</taxon>
        <taxon>Sphingobacteriales</taxon>
        <taxon>Sphingobacteriaceae</taxon>
        <taxon>Mucilaginibacter</taxon>
    </lineage>
</organism>
<keyword evidence="12" id="KW-1185">Reference proteome</keyword>
<dbReference type="Proteomes" id="UP000260823">
    <property type="component" value="Unassembled WGS sequence"/>
</dbReference>
<dbReference type="NCBIfam" id="TIGR02009">
    <property type="entry name" value="PGMB-YQAB-SF"/>
    <property type="match status" value="1"/>
</dbReference>
<dbReference type="PANTHER" id="PTHR46193">
    <property type="entry name" value="6-PHOSPHOGLUCONATE PHOSPHATASE"/>
    <property type="match status" value="1"/>
</dbReference>
<dbReference type="Gene3D" id="1.10.150.240">
    <property type="entry name" value="Putative phosphatase, domain 2"/>
    <property type="match status" value="1"/>
</dbReference>
<comment type="catalytic activity">
    <reaction evidence="8">
        <text>beta-D-glucose 1-phosphate = beta-D-glucose 6-phosphate</text>
        <dbReference type="Rhea" id="RHEA:20113"/>
        <dbReference type="ChEBI" id="CHEBI:57684"/>
        <dbReference type="ChEBI" id="CHEBI:58247"/>
        <dbReference type="EC" id="5.4.2.6"/>
    </reaction>
</comment>
<dbReference type="RefSeq" id="WP_117382818.1">
    <property type="nucleotide sequence ID" value="NZ_QWDE01000001.1"/>
</dbReference>
<sequence>MSENQALHYNTPSTEENLKGVAAIFDMDGTLIDNTPFHFKAWQQVFEKYGLPALTKETYQGEISGVPIPNTVEKFFAQVQGAAPDLIAEEKQHLYQVAFKPYLQPINGLENFLAELKDSGMKIALATSSSMADVDFIFNGISIRQYFDVIVTGNMVSKPKPNPQIFLKAAEQLHALPEKCLVFEDSTAGLKAGHDAGMKVVGITTAHAAEKIKQVANLVINDYAGLKLQELAVLFDDK</sequence>
<evidence type="ECO:0000313" key="12">
    <source>
        <dbReference type="Proteomes" id="UP000260823"/>
    </source>
</evidence>
<keyword evidence="5" id="KW-0460">Magnesium</keyword>
<dbReference type="PRINTS" id="PR00413">
    <property type="entry name" value="HADHALOGNASE"/>
</dbReference>
<name>A0A3E2NY60_9SPHI</name>
<dbReference type="SFLD" id="SFLDG01135">
    <property type="entry name" value="C1.5.6:_HAD__Beta-PGM__Phospha"/>
    <property type="match status" value="1"/>
</dbReference>
<dbReference type="GO" id="GO:0046872">
    <property type="term" value="F:metal ion binding"/>
    <property type="evidence" value="ECO:0007669"/>
    <property type="project" value="UniProtKB-KW"/>
</dbReference>
<evidence type="ECO:0000256" key="8">
    <source>
        <dbReference type="ARBA" id="ARBA00044926"/>
    </source>
</evidence>
<dbReference type="Gene3D" id="3.40.50.1000">
    <property type="entry name" value="HAD superfamily/HAD-like"/>
    <property type="match status" value="1"/>
</dbReference>
<evidence type="ECO:0000256" key="4">
    <source>
        <dbReference type="ARBA" id="ARBA00022723"/>
    </source>
</evidence>
<dbReference type="InterPro" id="IPR006439">
    <property type="entry name" value="HAD-SF_hydro_IA"/>
</dbReference>
<reference evidence="11 12" key="1">
    <citation type="submission" date="2018-08" db="EMBL/GenBank/DDBJ databases">
        <title>Mucilaginibacter terrae sp. nov., isolated from manganese diggings.</title>
        <authorList>
            <person name="Huang Y."/>
            <person name="Zhou Z."/>
        </authorList>
    </citation>
    <scope>NUCLEOTIDE SEQUENCE [LARGE SCALE GENOMIC DNA]</scope>
    <source>
        <strain evidence="11 12">ZH6</strain>
    </source>
</reference>
<dbReference type="InterPro" id="IPR051600">
    <property type="entry name" value="Beta-PGM-like"/>
</dbReference>
<dbReference type="InterPro" id="IPR036412">
    <property type="entry name" value="HAD-like_sf"/>
</dbReference>
<evidence type="ECO:0000256" key="2">
    <source>
        <dbReference type="ARBA" id="ARBA00006171"/>
    </source>
</evidence>
<dbReference type="SFLD" id="SFLDS00003">
    <property type="entry name" value="Haloacid_Dehalogenase"/>
    <property type="match status" value="1"/>
</dbReference>
<comment type="similarity">
    <text evidence="2">Belongs to the HAD-like hydrolase superfamily. CbbY/CbbZ/Gph/YieH family.</text>
</comment>
<gene>
    <name evidence="11" type="ORF">DYU05_10155</name>
</gene>
<keyword evidence="4" id="KW-0479">Metal-binding</keyword>
<dbReference type="NCBIfam" id="TIGR01509">
    <property type="entry name" value="HAD-SF-IA-v3"/>
    <property type="match status" value="1"/>
</dbReference>
<evidence type="ECO:0000256" key="1">
    <source>
        <dbReference type="ARBA" id="ARBA00001946"/>
    </source>
</evidence>
<dbReference type="Pfam" id="PF13419">
    <property type="entry name" value="HAD_2"/>
    <property type="match status" value="1"/>
</dbReference>
<dbReference type="AlphaFoldDB" id="A0A3E2NY60"/>
<evidence type="ECO:0000256" key="5">
    <source>
        <dbReference type="ARBA" id="ARBA00022842"/>
    </source>
</evidence>
<evidence type="ECO:0000256" key="9">
    <source>
        <dbReference type="ARBA" id="ARBA00044968"/>
    </source>
</evidence>
<keyword evidence="6" id="KW-0413">Isomerase</keyword>
<dbReference type="SFLD" id="SFLDG01129">
    <property type="entry name" value="C1.5:_HAD__Beta-PGM__Phosphata"/>
    <property type="match status" value="1"/>
</dbReference>
<proteinExistence type="inferred from homology"/>
<comment type="caution">
    <text evidence="11">The sequence shown here is derived from an EMBL/GenBank/DDBJ whole genome shotgun (WGS) entry which is preliminary data.</text>
</comment>
<dbReference type="InterPro" id="IPR023198">
    <property type="entry name" value="PGP-like_dom2"/>
</dbReference>